<gene>
    <name evidence="2" type="ORF">BOTCAL_0431g00020</name>
</gene>
<name>A0A4Y8CNY5_9HELO</name>
<reference evidence="2 3" key="1">
    <citation type="submission" date="2017-11" db="EMBL/GenBank/DDBJ databases">
        <title>Comparative genomics of Botrytis spp.</title>
        <authorList>
            <person name="Valero-Jimenez C.A."/>
            <person name="Tapia P."/>
            <person name="Veloso J."/>
            <person name="Silva-Moreno E."/>
            <person name="Staats M."/>
            <person name="Valdes J.H."/>
            <person name="Van Kan J.A.L."/>
        </authorList>
    </citation>
    <scope>NUCLEOTIDE SEQUENCE [LARGE SCALE GENOMIC DNA]</scope>
    <source>
        <strain evidence="2 3">MUCL2830</strain>
    </source>
</reference>
<evidence type="ECO:0000256" key="1">
    <source>
        <dbReference type="SAM" id="MobiDB-lite"/>
    </source>
</evidence>
<keyword evidence="3" id="KW-1185">Reference proteome</keyword>
<proteinExistence type="predicted"/>
<organism evidence="2 3">
    <name type="scientific">Botryotinia calthae</name>
    <dbReference type="NCBI Taxonomy" id="38488"/>
    <lineage>
        <taxon>Eukaryota</taxon>
        <taxon>Fungi</taxon>
        <taxon>Dikarya</taxon>
        <taxon>Ascomycota</taxon>
        <taxon>Pezizomycotina</taxon>
        <taxon>Leotiomycetes</taxon>
        <taxon>Helotiales</taxon>
        <taxon>Sclerotiniaceae</taxon>
        <taxon>Botryotinia</taxon>
    </lineage>
</organism>
<evidence type="ECO:0000313" key="3">
    <source>
        <dbReference type="Proteomes" id="UP000297299"/>
    </source>
</evidence>
<accession>A0A4Y8CNY5</accession>
<sequence length="272" mass="31353">MSEEENDDDLFDFDAITDSENDEWEDEVDECGEEEEEEGEEEEEEYSDMEMNVDDCDEGVVRQLEEEMGLVISDEWKERFDNGIWARVPNISIITSKCILLAIAWIHNLPRWKDYWGKAYDRFEATMQILTTSAPSSLGCDWVVHQGARSQQHKYNTKRHGFWQAKQAIIQRSKNAWNLLFFPKEKEESEELCNNNNSSSSSSSKSVSGDLETDSNAVHAEDAVANLNLRGLSENTWIKSVAKLHNYMRLVEIHSCLHREKYVAVGDTRLAN</sequence>
<feature type="region of interest" description="Disordered" evidence="1">
    <location>
        <begin position="192"/>
        <end position="214"/>
    </location>
</feature>
<dbReference type="Proteomes" id="UP000297299">
    <property type="component" value="Unassembled WGS sequence"/>
</dbReference>
<dbReference type="EMBL" id="PHWZ01000430">
    <property type="protein sequence ID" value="TEY40434.1"/>
    <property type="molecule type" value="Genomic_DNA"/>
</dbReference>
<comment type="caution">
    <text evidence="2">The sequence shown here is derived from an EMBL/GenBank/DDBJ whole genome shotgun (WGS) entry which is preliminary data.</text>
</comment>
<protein>
    <submittedName>
        <fullName evidence="2">Uncharacterized protein</fullName>
    </submittedName>
</protein>
<dbReference type="OrthoDB" id="10533202at2759"/>
<feature type="region of interest" description="Disordered" evidence="1">
    <location>
        <begin position="1"/>
        <end position="50"/>
    </location>
</feature>
<feature type="compositionally biased region" description="Low complexity" evidence="1">
    <location>
        <begin position="192"/>
        <end position="208"/>
    </location>
</feature>
<dbReference type="AlphaFoldDB" id="A0A4Y8CNY5"/>
<evidence type="ECO:0000313" key="2">
    <source>
        <dbReference type="EMBL" id="TEY40434.1"/>
    </source>
</evidence>